<accession>A0A5S4YHC3</accession>
<keyword evidence="3" id="KW-1185">Reference proteome</keyword>
<comment type="caution">
    <text evidence="2">The sequence shown here is derived from an EMBL/GenBank/DDBJ whole genome shotgun (WGS) entry which is preliminary data.</text>
</comment>
<reference evidence="2 3" key="1">
    <citation type="submission" date="2019-08" db="EMBL/GenBank/DDBJ databases">
        <title>Bradyrhizobium hipponensis sp. nov., a rhizobium isolated from a Lupinus angustifolius root nodule in Tunisia.</title>
        <authorList>
            <person name="Off K."/>
            <person name="Rejili M."/>
            <person name="Mars M."/>
            <person name="Brachmann A."/>
            <person name="Marin M."/>
        </authorList>
    </citation>
    <scope>NUCLEOTIDE SEQUENCE [LARGE SCALE GENOMIC DNA]</scope>
    <source>
        <strain evidence="3">aSej3</strain>
    </source>
</reference>
<evidence type="ECO:0000256" key="1">
    <source>
        <dbReference type="SAM" id="Phobius"/>
    </source>
</evidence>
<keyword evidence="1" id="KW-0472">Membrane</keyword>
<proteinExistence type="predicted"/>
<dbReference type="RefSeq" id="WP_148743442.1">
    <property type="nucleotide sequence ID" value="NZ_VSTH01000126.1"/>
</dbReference>
<dbReference type="Proteomes" id="UP000324797">
    <property type="component" value="Unassembled WGS sequence"/>
</dbReference>
<dbReference type="AlphaFoldDB" id="A0A5S4YHC3"/>
<feature type="transmembrane region" description="Helical" evidence="1">
    <location>
        <begin position="21"/>
        <end position="42"/>
    </location>
</feature>
<keyword evidence="1" id="KW-0812">Transmembrane</keyword>
<sequence length="59" mass="6017">MTIIDRIQNTSYGPTARNYDGLILLGYAAFAVLALAAVYFAAAGPGVAGGDLVVADVMP</sequence>
<protein>
    <submittedName>
        <fullName evidence="2">Uncharacterized protein</fullName>
    </submittedName>
</protein>
<name>A0A5S4YHC3_9BRAD</name>
<evidence type="ECO:0000313" key="3">
    <source>
        <dbReference type="Proteomes" id="UP000324797"/>
    </source>
</evidence>
<keyword evidence="1" id="KW-1133">Transmembrane helix</keyword>
<dbReference type="EMBL" id="VSTH01000126">
    <property type="protein sequence ID" value="TYO62705.1"/>
    <property type="molecule type" value="Genomic_DNA"/>
</dbReference>
<gene>
    <name evidence="2" type="ORF">FXV83_31305</name>
</gene>
<organism evidence="2 3">
    <name type="scientific">Bradyrhizobium hipponense</name>
    <dbReference type="NCBI Taxonomy" id="2605638"/>
    <lineage>
        <taxon>Bacteria</taxon>
        <taxon>Pseudomonadati</taxon>
        <taxon>Pseudomonadota</taxon>
        <taxon>Alphaproteobacteria</taxon>
        <taxon>Hyphomicrobiales</taxon>
        <taxon>Nitrobacteraceae</taxon>
        <taxon>Bradyrhizobium</taxon>
    </lineage>
</organism>
<evidence type="ECO:0000313" key="2">
    <source>
        <dbReference type="EMBL" id="TYO62705.1"/>
    </source>
</evidence>